<evidence type="ECO:0000313" key="9">
    <source>
        <dbReference type="EnsemblMetazoa" id="XP_022659764"/>
    </source>
</evidence>
<evidence type="ECO:0000313" key="10">
    <source>
        <dbReference type="Proteomes" id="UP000594260"/>
    </source>
</evidence>
<feature type="region of interest" description="Disordered" evidence="7">
    <location>
        <begin position="307"/>
        <end position="332"/>
    </location>
</feature>
<accession>A0A7M7K0W8</accession>
<name>A0A7M7K0W8_VARDE</name>
<feature type="region of interest" description="Disordered" evidence="7">
    <location>
        <begin position="194"/>
        <end position="238"/>
    </location>
</feature>
<dbReference type="InterPro" id="IPR026607">
    <property type="entry name" value="DMRT"/>
</dbReference>
<feature type="domain" description="DM" evidence="8">
    <location>
        <begin position="49"/>
        <end position="96"/>
    </location>
</feature>
<feature type="compositionally biased region" description="Polar residues" evidence="7">
    <location>
        <begin position="524"/>
        <end position="533"/>
    </location>
</feature>
<evidence type="ECO:0000256" key="5">
    <source>
        <dbReference type="ARBA" id="ARBA00023242"/>
    </source>
</evidence>
<organism evidence="9 10">
    <name type="scientific">Varroa destructor</name>
    <name type="common">Honeybee mite</name>
    <dbReference type="NCBI Taxonomy" id="109461"/>
    <lineage>
        <taxon>Eukaryota</taxon>
        <taxon>Metazoa</taxon>
        <taxon>Ecdysozoa</taxon>
        <taxon>Arthropoda</taxon>
        <taxon>Chelicerata</taxon>
        <taxon>Arachnida</taxon>
        <taxon>Acari</taxon>
        <taxon>Parasitiformes</taxon>
        <taxon>Mesostigmata</taxon>
        <taxon>Gamasina</taxon>
        <taxon>Dermanyssoidea</taxon>
        <taxon>Varroidae</taxon>
        <taxon>Varroa</taxon>
    </lineage>
</organism>
<dbReference type="PROSITE" id="PS40000">
    <property type="entry name" value="DM_1"/>
    <property type="match status" value="1"/>
</dbReference>
<dbReference type="PANTHER" id="PTHR12322">
    <property type="entry name" value="DOUBLESEX AND MAB-3 RELATED TRANSCRIPTION FACTOR DMRT"/>
    <property type="match status" value="1"/>
</dbReference>
<dbReference type="Pfam" id="PF03474">
    <property type="entry name" value="DMA"/>
    <property type="match status" value="1"/>
</dbReference>
<dbReference type="PANTHER" id="PTHR12322:SF116">
    <property type="entry name" value="DOUBLESEX-MAB RELATED 99B"/>
    <property type="match status" value="1"/>
</dbReference>
<feature type="compositionally biased region" description="Low complexity" evidence="7">
    <location>
        <begin position="385"/>
        <end position="395"/>
    </location>
</feature>
<dbReference type="PROSITE" id="PS50809">
    <property type="entry name" value="DM_2"/>
    <property type="match status" value="1"/>
</dbReference>
<dbReference type="GO" id="GO:0005634">
    <property type="term" value="C:nucleus"/>
    <property type="evidence" value="ECO:0007669"/>
    <property type="project" value="UniProtKB-SubCell"/>
</dbReference>
<keyword evidence="10" id="KW-1185">Reference proteome</keyword>
<evidence type="ECO:0000256" key="7">
    <source>
        <dbReference type="SAM" id="MobiDB-lite"/>
    </source>
</evidence>
<evidence type="ECO:0000259" key="8">
    <source>
        <dbReference type="PROSITE" id="PS50809"/>
    </source>
</evidence>
<evidence type="ECO:0000256" key="3">
    <source>
        <dbReference type="ARBA" id="ARBA00022833"/>
    </source>
</evidence>
<dbReference type="SMART" id="SM00301">
    <property type="entry name" value="DM"/>
    <property type="match status" value="1"/>
</dbReference>
<dbReference type="GO" id="GO:0000978">
    <property type="term" value="F:RNA polymerase II cis-regulatory region sequence-specific DNA binding"/>
    <property type="evidence" value="ECO:0007669"/>
    <property type="project" value="TreeGrafter"/>
</dbReference>
<protein>
    <recommendedName>
        <fullName evidence="8">DM domain-containing protein</fullName>
    </recommendedName>
</protein>
<reference evidence="9" key="1">
    <citation type="submission" date="2021-01" db="UniProtKB">
        <authorList>
            <consortium name="EnsemblMetazoa"/>
        </authorList>
    </citation>
    <scope>IDENTIFICATION</scope>
</reference>
<dbReference type="GO" id="GO:0007548">
    <property type="term" value="P:sex differentiation"/>
    <property type="evidence" value="ECO:0007669"/>
    <property type="project" value="TreeGrafter"/>
</dbReference>
<evidence type="ECO:0000256" key="6">
    <source>
        <dbReference type="PROSITE-ProRule" id="PRU00070"/>
    </source>
</evidence>
<keyword evidence="2 6" id="KW-0479">Metal-binding</keyword>
<dbReference type="InterPro" id="IPR036407">
    <property type="entry name" value="DM_DNA-bd_sf"/>
</dbReference>
<dbReference type="KEGG" id="vde:111249753"/>
<dbReference type="FunFam" id="4.10.1040.10:FF:000001">
    <property type="entry name" value="doublesex- and mab-3-related transcription factor 1"/>
    <property type="match status" value="1"/>
</dbReference>
<evidence type="ECO:0000256" key="1">
    <source>
        <dbReference type="ARBA" id="ARBA00006834"/>
    </source>
</evidence>
<sequence>MDATQHTAHSQPPQFTSGNMSPVFGGSEESGGGGVAGMGAERYQRTPKCARCRNHGVVSALKGHKRYCRWRDCACAKCTLIAERQRVMAAQVALRRQQAQEENEARELSVLYGCHEGIMAMHRAGLTFSAAMSHLLGGKRSKEGQIPTDDLNTTAAATISNNSSEGDKDPAAAVTATANVEWKKLLTENAVHGVVNLSSPNDPGATERRESNSPGGRKATGGGDGLEPHPPTLNSDDKIDEQPLALDVASGLNNGTNIGSRSPSGWAEKDAIEATFVNKESNSVNKQLALSSQTSIASSVPGEGLIRGSPSPAVSPASLCTSSSKSDNKRRPLDTLAKLFPHRSASSLATILARHKGDVLAAIEELMAPAQTSPSRPPPSPSSPPARSSASPTSSSDDKDCSTTREVRAESLTGFSTGDTPSAVSQAAAVYFAGQFRANGHRGGGGGTPYAGLVPGLPRSLLSLPAYPGLFPPAAPLFANLATGGSLLNLRTCADTEAEPLAKKRRFPPSSPGHQIGGDWMQAQVHSPDSQLGSPLEVKESE</sequence>
<feature type="compositionally biased region" description="Pro residues" evidence="7">
    <location>
        <begin position="375"/>
        <end position="384"/>
    </location>
</feature>
<dbReference type="Pfam" id="PF00751">
    <property type="entry name" value="DM"/>
    <property type="match status" value="1"/>
</dbReference>
<dbReference type="SUPFAM" id="SSF82927">
    <property type="entry name" value="Cysteine-rich DNA binding domain, (DM domain)"/>
    <property type="match status" value="1"/>
</dbReference>
<keyword evidence="3 6" id="KW-0862">Zinc</keyword>
<feature type="compositionally biased region" description="Gly residues" evidence="7">
    <location>
        <begin position="28"/>
        <end position="37"/>
    </location>
</feature>
<keyword evidence="4 6" id="KW-0238">DNA-binding</keyword>
<feature type="region of interest" description="Disordered" evidence="7">
    <location>
        <begin position="370"/>
        <end position="405"/>
    </location>
</feature>
<dbReference type="InterPro" id="IPR001275">
    <property type="entry name" value="DM_DNA-bd"/>
</dbReference>
<comment type="subcellular location">
    <subcellularLocation>
        <location evidence="6">Nucleus</location>
    </subcellularLocation>
</comment>
<dbReference type="GO" id="GO:0000981">
    <property type="term" value="F:DNA-binding transcription factor activity, RNA polymerase II-specific"/>
    <property type="evidence" value="ECO:0007669"/>
    <property type="project" value="TreeGrafter"/>
</dbReference>
<feature type="region of interest" description="Disordered" evidence="7">
    <location>
        <begin position="499"/>
        <end position="542"/>
    </location>
</feature>
<feature type="compositionally biased region" description="Basic and acidic residues" evidence="7">
    <location>
        <begin position="396"/>
        <end position="405"/>
    </location>
</feature>
<dbReference type="AlphaFoldDB" id="A0A7M7K0W8"/>
<dbReference type="Proteomes" id="UP000594260">
    <property type="component" value="Unplaced"/>
</dbReference>
<dbReference type="Gene3D" id="4.10.1040.10">
    <property type="entry name" value="DM DNA-binding domain"/>
    <property type="match status" value="1"/>
</dbReference>
<evidence type="ECO:0000256" key="4">
    <source>
        <dbReference type="ARBA" id="ARBA00023125"/>
    </source>
</evidence>
<comment type="similarity">
    <text evidence="1">Belongs to the DMRT family.</text>
</comment>
<feature type="region of interest" description="Disordered" evidence="7">
    <location>
        <begin position="1"/>
        <end position="38"/>
    </location>
</feature>
<dbReference type="EnsemblMetazoa" id="XM_022804029">
    <property type="protein sequence ID" value="XP_022659764"/>
    <property type="gene ID" value="LOC111249753"/>
</dbReference>
<dbReference type="GO" id="GO:0046872">
    <property type="term" value="F:metal ion binding"/>
    <property type="evidence" value="ECO:0007669"/>
    <property type="project" value="UniProtKB-KW"/>
</dbReference>
<feature type="compositionally biased region" description="Polar residues" evidence="7">
    <location>
        <begin position="1"/>
        <end position="20"/>
    </location>
</feature>
<dbReference type="InterPro" id="IPR005173">
    <property type="entry name" value="DMA"/>
</dbReference>
<evidence type="ECO:0000256" key="2">
    <source>
        <dbReference type="ARBA" id="ARBA00022723"/>
    </source>
</evidence>
<proteinExistence type="inferred from homology"/>
<dbReference type="InParanoid" id="A0A7M7K0W8"/>
<dbReference type="OrthoDB" id="6162476at2759"/>
<keyword evidence="5 6" id="KW-0539">Nucleus</keyword>
<dbReference type="GeneID" id="111249753"/>
<dbReference type="RefSeq" id="XP_022659764.1">
    <property type="nucleotide sequence ID" value="XM_022804029.1"/>
</dbReference>
<feature type="DNA-binding region" description="DM" evidence="6">
    <location>
        <begin position="49"/>
        <end position="96"/>
    </location>
</feature>